<dbReference type="Pfam" id="PF01753">
    <property type="entry name" value="zf-MYND"/>
    <property type="match status" value="1"/>
</dbReference>
<dbReference type="HOGENOM" id="CLU_039543_0_0_1"/>
<feature type="domain" description="MYND-type" evidence="5">
    <location>
        <begin position="278"/>
        <end position="327"/>
    </location>
</feature>
<dbReference type="GO" id="GO:0008270">
    <property type="term" value="F:zinc ion binding"/>
    <property type="evidence" value="ECO:0007669"/>
    <property type="project" value="UniProtKB-KW"/>
</dbReference>
<evidence type="ECO:0000256" key="3">
    <source>
        <dbReference type="ARBA" id="ARBA00022833"/>
    </source>
</evidence>
<evidence type="ECO:0000313" key="6">
    <source>
        <dbReference type="EMBL" id="KIJ60381.1"/>
    </source>
</evidence>
<dbReference type="OrthoDB" id="5231159at2759"/>
<dbReference type="AlphaFoldDB" id="A0A0C9WAA7"/>
<keyword evidence="2 4" id="KW-0863">Zinc-finger</keyword>
<evidence type="ECO:0000259" key="5">
    <source>
        <dbReference type="PROSITE" id="PS50865"/>
    </source>
</evidence>
<dbReference type="Proteomes" id="UP000053820">
    <property type="component" value="Unassembled WGS sequence"/>
</dbReference>
<evidence type="ECO:0000313" key="7">
    <source>
        <dbReference type="Proteomes" id="UP000053820"/>
    </source>
</evidence>
<dbReference type="InterPro" id="IPR002893">
    <property type="entry name" value="Znf_MYND"/>
</dbReference>
<dbReference type="SUPFAM" id="SSF144232">
    <property type="entry name" value="HIT/MYND zinc finger-like"/>
    <property type="match status" value="1"/>
</dbReference>
<organism evidence="6 7">
    <name type="scientific">Hydnomerulius pinastri MD-312</name>
    <dbReference type="NCBI Taxonomy" id="994086"/>
    <lineage>
        <taxon>Eukaryota</taxon>
        <taxon>Fungi</taxon>
        <taxon>Dikarya</taxon>
        <taxon>Basidiomycota</taxon>
        <taxon>Agaricomycotina</taxon>
        <taxon>Agaricomycetes</taxon>
        <taxon>Agaricomycetidae</taxon>
        <taxon>Boletales</taxon>
        <taxon>Boletales incertae sedis</taxon>
        <taxon>Leucogyrophana</taxon>
    </lineage>
</organism>
<name>A0A0C9WAA7_9AGAM</name>
<sequence>MSSPLNSQQLPQDEPSFWAAKLGIPSFKENRVKWNSDWEKALNSFGNASEVIEVTMHGIKALRAPAQERTVSDQQAADSSAFLAPMTKVVRARQQSAAECVKFFLELGMLKLDTVWLLLEASEQRKYLLQGIQDACGLAFAMGQDLRAFCPEITVSGLAAQRGKAFLDFIHRYHDLYTPAETGKIFAFPNSWWEEGANNAANAVDSKVKIRFEGATVMTNEFIACFIFSIMTKIGSNIVTGGGGMKPATDLIVNTDDFFCESMARMKTTLRDKPLIRCENCEKTPEEIGPNACFMVCSTCKVKLNFSVHYCSQNCQSADWKTHKRSCGKKKVTKGLPGTAGDRLWMYQDPNVAFLRDLPKNATGKTLTAAIGIGPAQYTRPAALESQVSMLEKDKEADYFLFNDNGQPIRFVVDKMWTQCCFRGIRQVAMTTPEKRGFEALREYLIKLMANSPGLSRDLILKQLTAEYGADAPERVTVVERKSAGGRTYIQACAENIARAAPMFG</sequence>
<protein>
    <recommendedName>
        <fullName evidence="5">MYND-type domain-containing protein</fullName>
    </recommendedName>
</protein>
<proteinExistence type="predicted"/>
<dbReference type="PROSITE" id="PS50865">
    <property type="entry name" value="ZF_MYND_2"/>
    <property type="match status" value="1"/>
</dbReference>
<keyword evidence="7" id="KW-1185">Reference proteome</keyword>
<evidence type="ECO:0000256" key="1">
    <source>
        <dbReference type="ARBA" id="ARBA00022723"/>
    </source>
</evidence>
<keyword evidence="1" id="KW-0479">Metal-binding</keyword>
<evidence type="ECO:0000256" key="2">
    <source>
        <dbReference type="ARBA" id="ARBA00022771"/>
    </source>
</evidence>
<reference evidence="6 7" key="1">
    <citation type="submission" date="2014-04" db="EMBL/GenBank/DDBJ databases">
        <title>Evolutionary Origins and Diversification of the Mycorrhizal Mutualists.</title>
        <authorList>
            <consortium name="DOE Joint Genome Institute"/>
            <consortium name="Mycorrhizal Genomics Consortium"/>
            <person name="Kohler A."/>
            <person name="Kuo A."/>
            <person name="Nagy L.G."/>
            <person name="Floudas D."/>
            <person name="Copeland A."/>
            <person name="Barry K.W."/>
            <person name="Cichocki N."/>
            <person name="Veneault-Fourrey C."/>
            <person name="LaButti K."/>
            <person name="Lindquist E.A."/>
            <person name="Lipzen A."/>
            <person name="Lundell T."/>
            <person name="Morin E."/>
            <person name="Murat C."/>
            <person name="Riley R."/>
            <person name="Ohm R."/>
            <person name="Sun H."/>
            <person name="Tunlid A."/>
            <person name="Henrissat B."/>
            <person name="Grigoriev I.V."/>
            <person name="Hibbett D.S."/>
            <person name="Martin F."/>
        </authorList>
    </citation>
    <scope>NUCLEOTIDE SEQUENCE [LARGE SCALE GENOMIC DNA]</scope>
    <source>
        <strain evidence="6 7">MD-312</strain>
    </source>
</reference>
<evidence type="ECO:0000256" key="4">
    <source>
        <dbReference type="PROSITE-ProRule" id="PRU00134"/>
    </source>
</evidence>
<dbReference type="Gene3D" id="6.10.140.2220">
    <property type="match status" value="1"/>
</dbReference>
<gene>
    <name evidence="6" type="ORF">HYDPIDRAFT_32346</name>
</gene>
<dbReference type="EMBL" id="KN839873">
    <property type="protein sequence ID" value="KIJ60381.1"/>
    <property type="molecule type" value="Genomic_DNA"/>
</dbReference>
<keyword evidence="3" id="KW-0862">Zinc</keyword>
<accession>A0A0C9WAA7</accession>